<feature type="region of interest" description="Disordered" evidence="11">
    <location>
        <begin position="468"/>
        <end position="487"/>
    </location>
</feature>
<keyword evidence="4 10" id="KW-1133">Transmembrane helix</keyword>
<comment type="subcellular location">
    <subcellularLocation>
        <location evidence="1 10">Cell membrane</location>
        <topology evidence="1 10">Multi-pass membrane protein</topology>
    </subcellularLocation>
</comment>
<feature type="compositionally biased region" description="Low complexity" evidence="11">
    <location>
        <begin position="468"/>
        <end position="479"/>
    </location>
</feature>
<dbReference type="GO" id="GO:0005886">
    <property type="term" value="C:plasma membrane"/>
    <property type="evidence" value="ECO:0007669"/>
    <property type="project" value="UniProtKB-SubCell"/>
</dbReference>
<reference evidence="12 13" key="1">
    <citation type="submission" date="2020-02" db="EMBL/GenBank/DDBJ databases">
        <title>Characterization of phylogenetic diversity of novel bifidobacterial species isolated in Czech ZOOs.</title>
        <authorList>
            <person name="Lugli G.A."/>
            <person name="Vera N.B."/>
            <person name="Ventura M."/>
        </authorList>
    </citation>
    <scope>NUCLEOTIDE SEQUENCE [LARGE SCALE GENOMIC DNA]</scope>
    <source>
        <strain evidence="12 13">DSM 109960</strain>
    </source>
</reference>
<gene>
    <name evidence="10" type="primary">fluC</name>
    <name evidence="10" type="synonym">crcB</name>
    <name evidence="12" type="ORF">G1C98_1662</name>
</gene>
<evidence type="ECO:0000313" key="13">
    <source>
        <dbReference type="Proteomes" id="UP000529710"/>
    </source>
</evidence>
<comment type="catalytic activity">
    <reaction evidence="8">
        <text>fluoride(in) = fluoride(out)</text>
        <dbReference type="Rhea" id="RHEA:76159"/>
        <dbReference type="ChEBI" id="CHEBI:17051"/>
    </reaction>
    <physiologicalReaction direction="left-to-right" evidence="8">
        <dbReference type="Rhea" id="RHEA:76160"/>
    </physiologicalReaction>
</comment>
<dbReference type="Pfam" id="PF02537">
    <property type="entry name" value="CRCB"/>
    <property type="match status" value="1"/>
</dbReference>
<evidence type="ECO:0000256" key="9">
    <source>
        <dbReference type="ARBA" id="ARBA00049940"/>
    </source>
</evidence>
<keyword evidence="3 10" id="KW-0812">Transmembrane</keyword>
<comment type="activity regulation">
    <text evidence="10">Na(+) is not transported, but it plays an essential structural role and its presence is essential for fluoride channel function.</text>
</comment>
<keyword evidence="13" id="KW-1185">Reference proteome</keyword>
<keyword evidence="10" id="KW-0915">Sodium</keyword>
<evidence type="ECO:0000313" key="12">
    <source>
        <dbReference type="EMBL" id="NMM96924.1"/>
    </source>
</evidence>
<keyword evidence="2 10" id="KW-1003">Cell membrane</keyword>
<proteinExistence type="inferred from homology"/>
<feature type="compositionally biased region" description="Low complexity" evidence="11">
    <location>
        <begin position="492"/>
        <end position="507"/>
    </location>
</feature>
<feature type="transmembrane region" description="Helical" evidence="10">
    <location>
        <begin position="252"/>
        <end position="276"/>
    </location>
</feature>
<evidence type="ECO:0000256" key="5">
    <source>
        <dbReference type="ARBA" id="ARBA00023136"/>
    </source>
</evidence>
<dbReference type="GO" id="GO:0046872">
    <property type="term" value="F:metal ion binding"/>
    <property type="evidence" value="ECO:0007669"/>
    <property type="project" value="UniProtKB-KW"/>
</dbReference>
<dbReference type="Proteomes" id="UP000529710">
    <property type="component" value="Unassembled WGS sequence"/>
</dbReference>
<keyword evidence="10" id="KW-0479">Metal-binding</keyword>
<evidence type="ECO:0000256" key="11">
    <source>
        <dbReference type="SAM" id="MobiDB-lite"/>
    </source>
</evidence>
<feature type="transmembrane region" description="Helical" evidence="10">
    <location>
        <begin position="325"/>
        <end position="348"/>
    </location>
</feature>
<comment type="similarity">
    <text evidence="7 10">Belongs to the fluoride channel Fluc/FEX (TC 1.A.43) family.</text>
</comment>
<evidence type="ECO:0000256" key="6">
    <source>
        <dbReference type="ARBA" id="ARBA00023303"/>
    </source>
</evidence>
<evidence type="ECO:0000256" key="3">
    <source>
        <dbReference type="ARBA" id="ARBA00022692"/>
    </source>
</evidence>
<dbReference type="HAMAP" id="MF_00454">
    <property type="entry name" value="FluC"/>
    <property type="match status" value="1"/>
</dbReference>
<evidence type="ECO:0000256" key="7">
    <source>
        <dbReference type="ARBA" id="ARBA00035120"/>
    </source>
</evidence>
<accession>A0A7Y0EV29</accession>
<comment type="function">
    <text evidence="9 10">Fluoride-specific ion channel. Important for reducing fluoride concentration in the cell, thus reducing its toxicity.</text>
</comment>
<feature type="region of interest" description="Disordered" evidence="11">
    <location>
        <begin position="137"/>
        <end position="160"/>
    </location>
</feature>
<name>A0A7Y0EV29_9BIFI</name>
<protein>
    <recommendedName>
        <fullName evidence="10">Fluoride-specific ion channel FluC</fullName>
    </recommendedName>
</protein>
<feature type="compositionally biased region" description="Polar residues" evidence="11">
    <location>
        <begin position="86"/>
        <end position="95"/>
    </location>
</feature>
<feature type="transmembrane region" description="Helical" evidence="10">
    <location>
        <begin position="217"/>
        <end position="240"/>
    </location>
</feature>
<feature type="region of interest" description="Disordered" evidence="11">
    <location>
        <begin position="492"/>
        <end position="514"/>
    </location>
</feature>
<evidence type="ECO:0000256" key="2">
    <source>
        <dbReference type="ARBA" id="ARBA00022475"/>
    </source>
</evidence>
<evidence type="ECO:0000256" key="1">
    <source>
        <dbReference type="ARBA" id="ARBA00004651"/>
    </source>
</evidence>
<keyword evidence="10" id="KW-0813">Transport</keyword>
<feature type="region of interest" description="Disordered" evidence="11">
    <location>
        <begin position="31"/>
        <end position="121"/>
    </location>
</feature>
<dbReference type="GO" id="GO:0062054">
    <property type="term" value="F:fluoride channel activity"/>
    <property type="evidence" value="ECO:0007669"/>
    <property type="project" value="UniProtKB-UniRule"/>
</dbReference>
<sequence>MESQTNNALDGDDATGVWHGIQHLDMPDLDVPNLGEITSTFEPITDATPAPGTGPAPSASPESSVSSVSSVAPASSTPLAHPATPVSDSAESVMQGNAAHAGMSDSPESVTQGGADGARMSFSPESVMQSDVAYAGMSDSPESVTQGSTDSARLSDSAESDIQVGPSTQEMSEVHARSYAASIPHPTGAAAAEQPPQIPLAPVKRVQAQFNPLADGLLYLVVFVGGFVGAAMRFGLALAFPSPLARRGVLSAFHIATFGANMLACLLLALVTICVSQASWLTRRVKQLISKGVGLGLCGGCSTLSTLCVEELTSLRDGEIGGTVLYVLLTFVCGVLCSMLGVKLGLLLTARRKSQVLHEAVRNAMRSDGGSGPVIEGMPQRVADQLASGGAVDSADAEALIAAEAPIVVDRPVAVPSESDGAQGDSGESSAADKRIATGIPAFEPAPITDEIPLVGDLATGEVVELPASAQGAASAPAADTGEIPSVATAGSHSVAAAADSASIPAEPSEEGVA</sequence>
<feature type="binding site" evidence="10">
    <location>
        <position position="302"/>
    </location>
    <ligand>
        <name>Na(+)</name>
        <dbReference type="ChEBI" id="CHEBI:29101"/>
        <note>structural</note>
    </ligand>
</feature>
<dbReference type="EMBL" id="JAAIIF010000018">
    <property type="protein sequence ID" value="NMM96924.1"/>
    <property type="molecule type" value="Genomic_DNA"/>
</dbReference>
<dbReference type="AlphaFoldDB" id="A0A7Y0EV29"/>
<feature type="transmembrane region" description="Helical" evidence="10">
    <location>
        <begin position="288"/>
        <end position="305"/>
    </location>
</feature>
<evidence type="ECO:0000256" key="10">
    <source>
        <dbReference type="HAMAP-Rule" id="MF_00454"/>
    </source>
</evidence>
<evidence type="ECO:0000256" key="8">
    <source>
        <dbReference type="ARBA" id="ARBA00035585"/>
    </source>
</evidence>
<dbReference type="GO" id="GO:0140114">
    <property type="term" value="P:cellular detoxification of fluoride"/>
    <property type="evidence" value="ECO:0007669"/>
    <property type="project" value="UniProtKB-UniRule"/>
</dbReference>
<keyword evidence="10" id="KW-0406">Ion transport</keyword>
<evidence type="ECO:0000256" key="4">
    <source>
        <dbReference type="ARBA" id="ARBA00022989"/>
    </source>
</evidence>
<dbReference type="PANTHER" id="PTHR28259">
    <property type="entry name" value="FLUORIDE EXPORT PROTEIN 1-RELATED"/>
    <property type="match status" value="1"/>
</dbReference>
<comment type="caution">
    <text evidence="12">The sequence shown here is derived from an EMBL/GenBank/DDBJ whole genome shotgun (WGS) entry which is preliminary data.</text>
</comment>
<feature type="region of interest" description="Disordered" evidence="11">
    <location>
        <begin position="412"/>
        <end position="432"/>
    </location>
</feature>
<keyword evidence="5 10" id="KW-0472">Membrane</keyword>
<feature type="compositionally biased region" description="Low complexity" evidence="11">
    <location>
        <begin position="47"/>
        <end position="78"/>
    </location>
</feature>
<dbReference type="PANTHER" id="PTHR28259:SF1">
    <property type="entry name" value="FLUORIDE EXPORT PROTEIN 1-RELATED"/>
    <property type="match status" value="1"/>
</dbReference>
<keyword evidence="6 10" id="KW-0407">Ion channel</keyword>
<feature type="compositionally biased region" description="Polar residues" evidence="11">
    <location>
        <begin position="140"/>
        <end position="154"/>
    </location>
</feature>
<dbReference type="InterPro" id="IPR003691">
    <property type="entry name" value="FluC"/>
</dbReference>
<feature type="binding site" evidence="10">
    <location>
        <position position="299"/>
    </location>
    <ligand>
        <name>Na(+)</name>
        <dbReference type="ChEBI" id="CHEBI:29101"/>
        <note>structural</note>
    </ligand>
</feature>
<organism evidence="12 13">
    <name type="scientific">Bifidobacterium erythrocebi</name>
    <dbReference type="NCBI Taxonomy" id="2675325"/>
    <lineage>
        <taxon>Bacteria</taxon>
        <taxon>Bacillati</taxon>
        <taxon>Actinomycetota</taxon>
        <taxon>Actinomycetes</taxon>
        <taxon>Bifidobacteriales</taxon>
        <taxon>Bifidobacteriaceae</taxon>
        <taxon>Bifidobacterium</taxon>
    </lineage>
</organism>